<dbReference type="Gene3D" id="3.40.50.2300">
    <property type="match status" value="2"/>
</dbReference>
<dbReference type="Gene3D" id="1.10.260.40">
    <property type="entry name" value="lambda repressor-like DNA-binding domains"/>
    <property type="match status" value="1"/>
</dbReference>
<dbReference type="SMART" id="SM00354">
    <property type="entry name" value="HTH_LACI"/>
    <property type="match status" value="1"/>
</dbReference>
<dbReference type="OrthoDB" id="3288692at2"/>
<dbReference type="InterPro" id="IPR028082">
    <property type="entry name" value="Peripla_BP_I"/>
</dbReference>
<keyword evidence="3" id="KW-0804">Transcription</keyword>
<gene>
    <name evidence="6" type="ORF">SAMN06309945_2734</name>
</gene>
<dbReference type="InterPro" id="IPR000843">
    <property type="entry name" value="HTH_LacI"/>
</dbReference>
<dbReference type="GO" id="GO:0003700">
    <property type="term" value="F:DNA-binding transcription factor activity"/>
    <property type="evidence" value="ECO:0007669"/>
    <property type="project" value="TreeGrafter"/>
</dbReference>
<dbReference type="PROSITE" id="PS50932">
    <property type="entry name" value="HTH_LACI_2"/>
    <property type="match status" value="1"/>
</dbReference>
<dbReference type="Proteomes" id="UP000190857">
    <property type="component" value="Unassembled WGS sequence"/>
</dbReference>
<dbReference type="RefSeq" id="WP_079728743.1">
    <property type="nucleotide sequence ID" value="NZ_FUZP01000003.1"/>
</dbReference>
<dbReference type="EMBL" id="FUZP01000003">
    <property type="protein sequence ID" value="SKC69066.1"/>
    <property type="molecule type" value="Genomic_DNA"/>
</dbReference>
<name>A0A1T5KZ48_9MICO</name>
<keyword evidence="7" id="KW-1185">Reference proteome</keyword>
<evidence type="ECO:0000313" key="7">
    <source>
        <dbReference type="Proteomes" id="UP000190857"/>
    </source>
</evidence>
<feature type="compositionally biased region" description="Basic and acidic residues" evidence="4">
    <location>
        <begin position="326"/>
        <end position="339"/>
    </location>
</feature>
<evidence type="ECO:0000256" key="2">
    <source>
        <dbReference type="ARBA" id="ARBA00023125"/>
    </source>
</evidence>
<accession>A0A1T5KZ48</accession>
<protein>
    <submittedName>
        <fullName evidence="6">DNA-binding transcriptional regulator, LacI/PurR family</fullName>
    </submittedName>
</protein>
<dbReference type="SUPFAM" id="SSF53822">
    <property type="entry name" value="Periplasmic binding protein-like I"/>
    <property type="match status" value="1"/>
</dbReference>
<evidence type="ECO:0000256" key="3">
    <source>
        <dbReference type="ARBA" id="ARBA00023163"/>
    </source>
</evidence>
<dbReference type="Pfam" id="PF00356">
    <property type="entry name" value="LacI"/>
    <property type="match status" value="1"/>
</dbReference>
<feature type="region of interest" description="Disordered" evidence="4">
    <location>
        <begin position="313"/>
        <end position="339"/>
    </location>
</feature>
<proteinExistence type="predicted"/>
<evidence type="ECO:0000256" key="4">
    <source>
        <dbReference type="SAM" id="MobiDB-lite"/>
    </source>
</evidence>
<sequence>MDTQTDTGKASRRVTAKDIATSLGVSRATVGFVLNNTAGQTISEATRRRVIAEAHRLGYRPHSAARALASGRTNTVLLILPDWPIDFSVRNNIEEASNALDDAGYTLLITTPHDSGRARPLWETVDLDAVMGYLPFTPQAIEAMRAAGVTRIVPDPDTLAPPYDEPGTTMQVEHLADLGHRALAYADTADRRLTTLGQERWAAARLAAETAGCRIERAAIDLDNESATTAVLSWRAASVTGVLAYNDDVAAALVGAALRAGIDIPGELSVIGHDDAPIARLFEPRLSTIRLDTAGLGRQLAALTIASIEGSDTAPAEQATPTVQLIERDSTRAIPADKR</sequence>
<dbReference type="SUPFAM" id="SSF47413">
    <property type="entry name" value="lambda repressor-like DNA-binding domains"/>
    <property type="match status" value="1"/>
</dbReference>
<dbReference type="CDD" id="cd01392">
    <property type="entry name" value="HTH_LacI"/>
    <property type="match status" value="1"/>
</dbReference>
<dbReference type="PANTHER" id="PTHR30146:SF153">
    <property type="entry name" value="LACTOSE OPERON REPRESSOR"/>
    <property type="match status" value="1"/>
</dbReference>
<keyword evidence="2 6" id="KW-0238">DNA-binding</keyword>
<dbReference type="GO" id="GO:0000976">
    <property type="term" value="F:transcription cis-regulatory region binding"/>
    <property type="evidence" value="ECO:0007669"/>
    <property type="project" value="TreeGrafter"/>
</dbReference>
<dbReference type="Pfam" id="PF13377">
    <property type="entry name" value="Peripla_BP_3"/>
    <property type="match status" value="1"/>
</dbReference>
<evidence type="ECO:0000259" key="5">
    <source>
        <dbReference type="PROSITE" id="PS50932"/>
    </source>
</evidence>
<evidence type="ECO:0000313" key="6">
    <source>
        <dbReference type="EMBL" id="SKC69066.1"/>
    </source>
</evidence>
<dbReference type="InterPro" id="IPR010982">
    <property type="entry name" value="Lambda_DNA-bd_dom_sf"/>
</dbReference>
<dbReference type="STRING" id="123320.SAMN06309945_2734"/>
<evidence type="ECO:0000256" key="1">
    <source>
        <dbReference type="ARBA" id="ARBA00023015"/>
    </source>
</evidence>
<organism evidence="6 7">
    <name type="scientific">Okibacterium fritillariae</name>
    <dbReference type="NCBI Taxonomy" id="123320"/>
    <lineage>
        <taxon>Bacteria</taxon>
        <taxon>Bacillati</taxon>
        <taxon>Actinomycetota</taxon>
        <taxon>Actinomycetes</taxon>
        <taxon>Micrococcales</taxon>
        <taxon>Microbacteriaceae</taxon>
        <taxon>Okibacterium</taxon>
    </lineage>
</organism>
<keyword evidence="1" id="KW-0805">Transcription regulation</keyword>
<feature type="domain" description="HTH lacI-type" evidence="5">
    <location>
        <begin position="14"/>
        <end position="70"/>
    </location>
</feature>
<dbReference type="PANTHER" id="PTHR30146">
    <property type="entry name" value="LACI-RELATED TRANSCRIPTIONAL REPRESSOR"/>
    <property type="match status" value="1"/>
</dbReference>
<reference evidence="6 7" key="1">
    <citation type="submission" date="2017-02" db="EMBL/GenBank/DDBJ databases">
        <authorList>
            <person name="Peterson S.W."/>
        </authorList>
    </citation>
    <scope>NUCLEOTIDE SEQUENCE [LARGE SCALE GENOMIC DNA]</scope>
    <source>
        <strain evidence="6 7">VKM Ac-2059</strain>
    </source>
</reference>
<dbReference type="AlphaFoldDB" id="A0A1T5KZ48"/>
<dbReference type="InterPro" id="IPR046335">
    <property type="entry name" value="LacI/GalR-like_sensor"/>
</dbReference>